<evidence type="ECO:0000259" key="3">
    <source>
        <dbReference type="PROSITE" id="PS51138"/>
    </source>
</evidence>
<proteinExistence type="predicted"/>
<dbReference type="Pfam" id="PF03735">
    <property type="entry name" value="ENT"/>
    <property type="match status" value="1"/>
</dbReference>
<evidence type="ECO:0000313" key="4">
    <source>
        <dbReference type="EMBL" id="GKV35796.1"/>
    </source>
</evidence>
<protein>
    <recommendedName>
        <fullName evidence="3">ENT domain-containing protein</fullName>
    </recommendedName>
</protein>
<dbReference type="Proteomes" id="UP001054252">
    <property type="component" value="Unassembled WGS sequence"/>
</dbReference>
<reference evidence="4 5" key="1">
    <citation type="journal article" date="2021" name="Commun. Biol.">
        <title>The genome of Shorea leprosula (Dipterocarpaceae) highlights the ecological relevance of drought in aseasonal tropical rainforests.</title>
        <authorList>
            <person name="Ng K.K.S."/>
            <person name="Kobayashi M.J."/>
            <person name="Fawcett J.A."/>
            <person name="Hatakeyama M."/>
            <person name="Paape T."/>
            <person name="Ng C.H."/>
            <person name="Ang C.C."/>
            <person name="Tnah L.H."/>
            <person name="Lee C.T."/>
            <person name="Nishiyama T."/>
            <person name="Sese J."/>
            <person name="O'Brien M.J."/>
            <person name="Copetti D."/>
            <person name="Mohd Noor M.I."/>
            <person name="Ong R.C."/>
            <person name="Putra M."/>
            <person name="Sireger I.Z."/>
            <person name="Indrioko S."/>
            <person name="Kosugi Y."/>
            <person name="Izuno A."/>
            <person name="Isagi Y."/>
            <person name="Lee S.L."/>
            <person name="Shimizu K.K."/>
        </authorList>
    </citation>
    <scope>NUCLEOTIDE SEQUENCE [LARGE SCALE GENOMIC DNA]</scope>
    <source>
        <strain evidence="4">214</strain>
    </source>
</reference>
<dbReference type="SMART" id="SM00743">
    <property type="entry name" value="Agenet"/>
    <property type="match status" value="2"/>
</dbReference>
<dbReference type="PANTHER" id="PTHR31917">
    <property type="entry name" value="AGENET DOMAIN-CONTAINING PROTEIN-RELATED"/>
    <property type="match status" value="1"/>
</dbReference>
<dbReference type="EMBL" id="BPVZ01000113">
    <property type="protein sequence ID" value="GKV35796.1"/>
    <property type="molecule type" value="Genomic_DNA"/>
</dbReference>
<dbReference type="Gene3D" id="1.10.1240.40">
    <property type="entry name" value="ENT domain"/>
    <property type="match status" value="1"/>
</dbReference>
<sequence>MTKFSKGSKVEVLRRVAGSVTGSWLCGEIISGDGHTYSVKYGWLPTTSKGVVHKVPRKAIRPCPPPVERARDWVSGDLVEVFDDPYWKKAVIVKVLGVNCFSVKRAGSSAESSFPRSHLRARQCWEDGRWFVIGKQKRKSDFEADALAAKKIRVMGKDGGRQIPVPLHPFPLSGKVDSFVSPKKVLSKVVAHRMDVPKESRTLHIDSSASSANRFGSVSSATRFPICFRESSIENLGDNSSYATAKTKSLCGSGYGRVASALSGCGRLRTDIHESELHAYRQALQALYASGSFSWEEELKMTNLRSALHISDDEYRMELRNLTGNFLSCY</sequence>
<accession>A0AAV5LEV0</accession>
<keyword evidence="2" id="KW-0539">Nucleus</keyword>
<comment type="caution">
    <text evidence="4">The sequence shown here is derived from an EMBL/GenBank/DDBJ whole genome shotgun (WGS) entry which is preliminary data.</text>
</comment>
<gene>
    <name evidence="4" type="ORF">SLEP1_g44012</name>
</gene>
<organism evidence="4 5">
    <name type="scientific">Rubroshorea leprosula</name>
    <dbReference type="NCBI Taxonomy" id="152421"/>
    <lineage>
        <taxon>Eukaryota</taxon>
        <taxon>Viridiplantae</taxon>
        <taxon>Streptophyta</taxon>
        <taxon>Embryophyta</taxon>
        <taxon>Tracheophyta</taxon>
        <taxon>Spermatophyta</taxon>
        <taxon>Magnoliopsida</taxon>
        <taxon>eudicotyledons</taxon>
        <taxon>Gunneridae</taxon>
        <taxon>Pentapetalae</taxon>
        <taxon>rosids</taxon>
        <taxon>malvids</taxon>
        <taxon>Malvales</taxon>
        <taxon>Dipterocarpaceae</taxon>
        <taxon>Rubroshorea</taxon>
    </lineage>
</organism>
<dbReference type="InterPro" id="IPR036142">
    <property type="entry name" value="ENT_dom-like_sf"/>
</dbReference>
<evidence type="ECO:0000256" key="2">
    <source>
        <dbReference type="ARBA" id="ARBA00023242"/>
    </source>
</evidence>
<dbReference type="SUPFAM" id="SSF158639">
    <property type="entry name" value="ENT-like"/>
    <property type="match status" value="1"/>
</dbReference>
<comment type="subcellular location">
    <subcellularLocation>
        <location evidence="1">Nucleus</location>
    </subcellularLocation>
</comment>
<name>A0AAV5LEV0_9ROSI</name>
<dbReference type="SMART" id="SM01191">
    <property type="entry name" value="ENT"/>
    <property type="match status" value="1"/>
</dbReference>
<dbReference type="GO" id="GO:0005634">
    <property type="term" value="C:nucleus"/>
    <property type="evidence" value="ECO:0007669"/>
    <property type="project" value="UniProtKB-SubCell"/>
</dbReference>
<dbReference type="Pfam" id="PF05641">
    <property type="entry name" value="Agenet"/>
    <property type="match status" value="1"/>
</dbReference>
<dbReference type="InterPro" id="IPR008395">
    <property type="entry name" value="Agenet-like_dom"/>
</dbReference>
<keyword evidence="5" id="KW-1185">Reference proteome</keyword>
<dbReference type="PROSITE" id="PS51138">
    <property type="entry name" value="ENT"/>
    <property type="match status" value="1"/>
</dbReference>
<evidence type="ECO:0000256" key="1">
    <source>
        <dbReference type="ARBA" id="ARBA00004123"/>
    </source>
</evidence>
<dbReference type="PANTHER" id="PTHR31917:SF140">
    <property type="entry name" value="ENT DOMAIN-CONTAINING PROTEIN"/>
    <property type="match status" value="1"/>
</dbReference>
<dbReference type="InterPro" id="IPR014002">
    <property type="entry name" value="Agenet_dom_plant"/>
</dbReference>
<dbReference type="AlphaFoldDB" id="A0AAV5LEV0"/>
<dbReference type="InterPro" id="IPR005491">
    <property type="entry name" value="ENT_dom"/>
</dbReference>
<feature type="domain" description="ENT" evidence="3">
    <location>
        <begin position="268"/>
        <end position="330"/>
    </location>
</feature>
<evidence type="ECO:0000313" key="5">
    <source>
        <dbReference type="Proteomes" id="UP001054252"/>
    </source>
</evidence>